<gene>
    <name evidence="4" type="ORF">GRI44_12730</name>
</gene>
<protein>
    <submittedName>
        <fullName evidence="4">Response regulator</fullName>
    </submittedName>
</protein>
<evidence type="ECO:0000313" key="4">
    <source>
        <dbReference type="EMBL" id="MXP15615.1"/>
    </source>
</evidence>
<dbReference type="InterPro" id="IPR001789">
    <property type="entry name" value="Sig_transdc_resp-reg_receiver"/>
</dbReference>
<dbReference type="AlphaFoldDB" id="A0A6L7GJ57"/>
<dbReference type="Gene3D" id="3.40.50.2300">
    <property type="match status" value="1"/>
</dbReference>
<feature type="domain" description="Response regulatory" evidence="3">
    <location>
        <begin position="15"/>
        <end position="129"/>
    </location>
</feature>
<dbReference type="RefSeq" id="WP_160602110.1">
    <property type="nucleotide sequence ID" value="NZ_WTYU01000002.1"/>
</dbReference>
<dbReference type="GO" id="GO:0000160">
    <property type="term" value="P:phosphorelay signal transduction system"/>
    <property type="evidence" value="ECO:0007669"/>
    <property type="project" value="InterPro"/>
</dbReference>
<dbReference type="Proteomes" id="UP000473531">
    <property type="component" value="Unassembled WGS sequence"/>
</dbReference>
<dbReference type="SUPFAM" id="SSF52172">
    <property type="entry name" value="CheY-like"/>
    <property type="match status" value="1"/>
</dbReference>
<dbReference type="Pfam" id="PF00072">
    <property type="entry name" value="Response_reg"/>
    <property type="match status" value="1"/>
</dbReference>
<evidence type="ECO:0000259" key="3">
    <source>
        <dbReference type="PROSITE" id="PS50110"/>
    </source>
</evidence>
<evidence type="ECO:0000256" key="1">
    <source>
        <dbReference type="ARBA" id="ARBA00022553"/>
    </source>
</evidence>
<organism evidence="4 5">
    <name type="scientific">Allopontixanthobacter confluentis</name>
    <dbReference type="NCBI Taxonomy" id="1849021"/>
    <lineage>
        <taxon>Bacteria</taxon>
        <taxon>Pseudomonadati</taxon>
        <taxon>Pseudomonadota</taxon>
        <taxon>Alphaproteobacteria</taxon>
        <taxon>Sphingomonadales</taxon>
        <taxon>Erythrobacteraceae</taxon>
        <taxon>Allopontixanthobacter</taxon>
    </lineage>
</organism>
<dbReference type="PANTHER" id="PTHR44591:SF3">
    <property type="entry name" value="RESPONSE REGULATORY DOMAIN-CONTAINING PROTEIN"/>
    <property type="match status" value="1"/>
</dbReference>
<dbReference type="PANTHER" id="PTHR44591">
    <property type="entry name" value="STRESS RESPONSE REGULATOR PROTEIN 1"/>
    <property type="match status" value="1"/>
</dbReference>
<dbReference type="InterPro" id="IPR050595">
    <property type="entry name" value="Bact_response_regulator"/>
</dbReference>
<sequence>MGITAGKNAPAGFRRILVVEDDALLAMSIEQALMDAGAGEVILCSSTEEALASLRDHRPDAMVLDVHLADRDDGWALAELVNEVGPRPPRIVFSTGAPQDIPQAIAELGSVLEKPYDPADLIEAIRGPERRGLFSLLRKS</sequence>
<dbReference type="PROSITE" id="PS50110">
    <property type="entry name" value="RESPONSE_REGULATORY"/>
    <property type="match status" value="1"/>
</dbReference>
<dbReference type="SMART" id="SM00448">
    <property type="entry name" value="REC"/>
    <property type="match status" value="1"/>
</dbReference>
<keyword evidence="5" id="KW-1185">Reference proteome</keyword>
<dbReference type="EMBL" id="WTYU01000002">
    <property type="protein sequence ID" value="MXP15615.1"/>
    <property type="molecule type" value="Genomic_DNA"/>
</dbReference>
<evidence type="ECO:0000313" key="5">
    <source>
        <dbReference type="Proteomes" id="UP000473531"/>
    </source>
</evidence>
<accession>A0A6L7GJ57</accession>
<feature type="modified residue" description="4-aspartylphosphate" evidence="2">
    <location>
        <position position="65"/>
    </location>
</feature>
<dbReference type="OrthoDB" id="7432514at2"/>
<reference evidence="4 5" key="1">
    <citation type="submission" date="2019-12" db="EMBL/GenBank/DDBJ databases">
        <title>Genomic-based taxomic classification of the family Erythrobacteraceae.</title>
        <authorList>
            <person name="Xu L."/>
        </authorList>
    </citation>
    <scope>NUCLEOTIDE SEQUENCE [LARGE SCALE GENOMIC DNA]</scope>
    <source>
        <strain evidence="4 5">KCTC 52259</strain>
    </source>
</reference>
<keyword evidence="1 2" id="KW-0597">Phosphoprotein</keyword>
<name>A0A6L7GJ57_9SPHN</name>
<comment type="caution">
    <text evidence="4">The sequence shown here is derived from an EMBL/GenBank/DDBJ whole genome shotgun (WGS) entry which is preliminary data.</text>
</comment>
<dbReference type="InterPro" id="IPR011006">
    <property type="entry name" value="CheY-like_superfamily"/>
</dbReference>
<evidence type="ECO:0000256" key="2">
    <source>
        <dbReference type="PROSITE-ProRule" id="PRU00169"/>
    </source>
</evidence>
<proteinExistence type="predicted"/>